<dbReference type="Proteomes" id="UP000202782">
    <property type="component" value="Segment"/>
</dbReference>
<gene>
    <name evidence="2" type="primary">orf28</name>
    <name evidence="2" type="ORF">SlGVgp028</name>
</gene>
<sequence>MDVDDFRFVYLHKKRSDRTDQMVVVVVVVGVVVVILSKQLLKRVLLKVQLS</sequence>
<accession>A5IZN0</accession>
<reference evidence="2 3" key="1">
    <citation type="journal article" date="2008" name="J. Microbiol.">
        <title>Molecular and phylogenetic characterization of Spodoptera litura granulovirus.</title>
        <authorList>
            <person name="Wang Y."/>
            <person name="Choi J.Y."/>
            <person name="Roh J.Y."/>
            <person name="Woo S.D."/>
            <person name="Jin B.R."/>
            <person name="Je Y.H."/>
        </authorList>
    </citation>
    <scope>NUCLEOTIDE SEQUENCE [LARGE SCALE GENOMIC DNA]</scope>
    <source>
        <strain evidence="2">SlGV-K1</strain>
    </source>
</reference>
<organism evidence="2 3">
    <name type="scientific">Spodoptera litura granulovirus</name>
    <dbReference type="NCBI Taxonomy" id="359919"/>
    <lineage>
        <taxon>Viruses</taxon>
        <taxon>Viruses incertae sedis</taxon>
        <taxon>Naldaviricetes</taxon>
        <taxon>Lefavirales</taxon>
        <taxon>Baculoviridae</taxon>
        <taxon>Betabaculovirus</taxon>
        <taxon>Betabaculovirus spliturae</taxon>
    </lineage>
</organism>
<keyword evidence="3" id="KW-1185">Reference proteome</keyword>
<feature type="transmembrane region" description="Helical" evidence="1">
    <location>
        <begin position="21"/>
        <end position="41"/>
    </location>
</feature>
<evidence type="ECO:0000256" key="1">
    <source>
        <dbReference type="SAM" id="Phobius"/>
    </source>
</evidence>
<name>A5IZN0_9BBAC</name>
<dbReference type="RefSeq" id="YP_001256979.1">
    <property type="nucleotide sequence ID" value="NC_009503.1"/>
</dbReference>
<evidence type="ECO:0000313" key="2">
    <source>
        <dbReference type="EMBL" id="ABQ51971.1"/>
    </source>
</evidence>
<dbReference type="KEGG" id="vg:5184123"/>
<dbReference type="EMBL" id="DQ288858">
    <property type="protein sequence ID" value="ABQ51971.1"/>
    <property type="molecule type" value="Genomic_DNA"/>
</dbReference>
<proteinExistence type="predicted"/>
<dbReference type="GeneID" id="5184123"/>
<keyword evidence="1" id="KW-0812">Transmembrane</keyword>
<keyword evidence="1" id="KW-1133">Transmembrane helix</keyword>
<evidence type="ECO:0000313" key="3">
    <source>
        <dbReference type="Proteomes" id="UP000202782"/>
    </source>
</evidence>
<protein>
    <submittedName>
        <fullName evidence="2">Uncharacterized protein</fullName>
    </submittedName>
</protein>
<keyword evidence="1" id="KW-0472">Membrane</keyword>